<keyword evidence="6 12" id="KW-0274">FAD</keyword>
<evidence type="ECO:0000256" key="11">
    <source>
        <dbReference type="ARBA" id="ARBA00083107"/>
    </source>
</evidence>
<feature type="site" description="Electron transfer via tryptophanyl radical" evidence="13">
    <location>
        <position position="307"/>
    </location>
</feature>
<dbReference type="InterPro" id="IPR014729">
    <property type="entry name" value="Rossmann-like_a/b/a_fold"/>
</dbReference>
<dbReference type="InterPro" id="IPR036134">
    <property type="entry name" value="Crypto/Photolyase_FAD-like_sf"/>
</dbReference>
<dbReference type="InterPro" id="IPR006050">
    <property type="entry name" value="DNA_photolyase_N"/>
</dbReference>
<evidence type="ECO:0000256" key="5">
    <source>
        <dbReference type="ARBA" id="ARBA00022630"/>
    </source>
</evidence>
<dbReference type="InterPro" id="IPR005101">
    <property type="entry name" value="Cryptochr/Photolyase_FAD-bd"/>
</dbReference>
<accession>A0AAJ4W942</accession>
<comment type="catalytic activity">
    <reaction evidence="9">
        <text>cyclobutadipyrimidine (in DNA) = 2 pyrimidine residues (in DNA).</text>
        <dbReference type="EC" id="4.1.99.3"/>
    </reaction>
</comment>
<comment type="cofactor">
    <cofactor evidence="1">
        <name>(6R)-5,10-methylene-5,6,7,8-tetrahydrofolate</name>
        <dbReference type="ChEBI" id="CHEBI:15636"/>
    </cofactor>
</comment>
<dbReference type="InterPro" id="IPR018394">
    <property type="entry name" value="DNA_photolyase_1_CS_C"/>
</dbReference>
<evidence type="ECO:0000256" key="4">
    <source>
        <dbReference type="ARBA" id="ARBA00014046"/>
    </source>
</evidence>
<dbReference type="GO" id="GO:0003904">
    <property type="term" value="F:deoxyribodipyrimidine photo-lyase activity"/>
    <property type="evidence" value="ECO:0007669"/>
    <property type="project" value="UniProtKB-EC"/>
</dbReference>
<dbReference type="GO" id="GO:0000719">
    <property type="term" value="P:photoreactive repair"/>
    <property type="evidence" value="ECO:0007669"/>
    <property type="project" value="UniProtKB-ARBA"/>
</dbReference>
<dbReference type="GO" id="GO:0003677">
    <property type="term" value="F:DNA binding"/>
    <property type="evidence" value="ECO:0007669"/>
    <property type="project" value="TreeGrafter"/>
</dbReference>
<comment type="similarity">
    <text evidence="2">Belongs to the DNA photolyase class-1 family.</text>
</comment>
<dbReference type="PROSITE" id="PS00691">
    <property type="entry name" value="DNA_PHOTOLYASES_1_2"/>
    <property type="match status" value="1"/>
</dbReference>
<reference evidence="16 17" key="1">
    <citation type="submission" date="2016-10" db="EMBL/GenBank/DDBJ databases">
        <authorList>
            <person name="Varghese N."/>
            <person name="Submissions S."/>
        </authorList>
    </citation>
    <scope>NUCLEOTIDE SEQUENCE [LARGE SCALE GENOMIC DNA]</scope>
    <source>
        <strain evidence="16 17">DSM 5563</strain>
    </source>
</reference>
<dbReference type="SUPFAM" id="SSF48173">
    <property type="entry name" value="Cryptochrome/photolyase FAD-binding domain"/>
    <property type="match status" value="1"/>
</dbReference>
<evidence type="ECO:0000313" key="16">
    <source>
        <dbReference type="EMBL" id="SFC39953.1"/>
    </source>
</evidence>
<dbReference type="EC" id="4.1.99.3" evidence="3"/>
<dbReference type="Gene3D" id="1.25.40.80">
    <property type="match status" value="1"/>
</dbReference>
<feature type="binding site" evidence="12">
    <location>
        <begin position="233"/>
        <end position="237"/>
    </location>
    <ligand>
        <name>FAD</name>
        <dbReference type="ChEBI" id="CHEBI:57692"/>
    </ligand>
</feature>
<dbReference type="EMBL" id="FOLW01000002">
    <property type="protein sequence ID" value="SFC39953.1"/>
    <property type="molecule type" value="Genomic_DNA"/>
</dbReference>
<dbReference type="SUPFAM" id="SSF52425">
    <property type="entry name" value="Cryptochrome/photolyase, N-terminal domain"/>
    <property type="match status" value="1"/>
</dbReference>
<evidence type="ECO:0000256" key="1">
    <source>
        <dbReference type="ARBA" id="ARBA00001932"/>
    </source>
</evidence>
<dbReference type="AlphaFoldDB" id="A0AAJ4W942"/>
<dbReference type="FunFam" id="1.10.579.10:FF:000003">
    <property type="entry name" value="Deoxyribodipyrimidine photo-lyase"/>
    <property type="match status" value="1"/>
</dbReference>
<keyword evidence="5 12" id="KW-0285">Flavoprotein</keyword>
<proteinExistence type="inferred from homology"/>
<dbReference type="PRINTS" id="PR00147">
    <property type="entry name" value="DNAPHOTLYASE"/>
</dbReference>
<evidence type="ECO:0000256" key="6">
    <source>
        <dbReference type="ARBA" id="ARBA00022827"/>
    </source>
</evidence>
<organism evidence="16 17">
    <name type="scientific">Pragia fontium DSM 5563 = ATCC 49100</name>
    <dbReference type="NCBI Taxonomy" id="1122977"/>
    <lineage>
        <taxon>Bacteria</taxon>
        <taxon>Pseudomonadati</taxon>
        <taxon>Pseudomonadota</taxon>
        <taxon>Gammaproteobacteria</taxon>
        <taxon>Enterobacterales</taxon>
        <taxon>Budviciaceae</taxon>
        <taxon>Pragia</taxon>
    </lineage>
</organism>
<dbReference type="PROSITE" id="PS00394">
    <property type="entry name" value="DNA_PHOTOLYASES_1_1"/>
    <property type="match status" value="1"/>
</dbReference>
<dbReference type="GO" id="GO:0071949">
    <property type="term" value="F:FAD binding"/>
    <property type="evidence" value="ECO:0007669"/>
    <property type="project" value="TreeGrafter"/>
</dbReference>
<evidence type="ECO:0000259" key="15">
    <source>
        <dbReference type="PROSITE" id="PS51645"/>
    </source>
</evidence>
<feature type="site" description="Electron transfer via tryptophanyl radical" evidence="13">
    <location>
        <position position="360"/>
    </location>
</feature>
<comment type="similarity">
    <text evidence="14">Belongs to the DNA photolyase family.</text>
</comment>
<dbReference type="NCBIfam" id="NF007955">
    <property type="entry name" value="PRK10674.1"/>
    <property type="match status" value="1"/>
</dbReference>
<evidence type="ECO:0000256" key="10">
    <source>
        <dbReference type="ARBA" id="ARBA00059220"/>
    </source>
</evidence>
<dbReference type="RefSeq" id="WP_074820977.1">
    <property type="nucleotide sequence ID" value="NZ_FOLW01000002.1"/>
</dbReference>
<feature type="binding site" evidence="12">
    <location>
        <begin position="275"/>
        <end position="282"/>
    </location>
    <ligand>
        <name>FAD</name>
        <dbReference type="ChEBI" id="CHEBI:57692"/>
    </ligand>
</feature>
<dbReference type="Proteomes" id="UP000226420">
    <property type="component" value="Unassembled WGS sequence"/>
</dbReference>
<comment type="function">
    <text evidence="10">Involved in repair of UV radiation-induced DNA damage. Catalyzes the light-dependent monomerization (300-600 nm) of cyclobutyl pyrimidine dimers (in cis-syn configuration), which are formed between adjacent bases on the same DNA strand upon exposure to ultraviolet radiation.</text>
</comment>
<evidence type="ECO:0000313" key="17">
    <source>
        <dbReference type="Proteomes" id="UP000226420"/>
    </source>
</evidence>
<dbReference type="PROSITE" id="PS51645">
    <property type="entry name" value="PHR_CRY_ALPHA_BETA"/>
    <property type="match status" value="1"/>
</dbReference>
<dbReference type="Pfam" id="PF03441">
    <property type="entry name" value="FAD_binding_7"/>
    <property type="match status" value="1"/>
</dbReference>
<name>A0AAJ4W942_9GAMM</name>
<protein>
    <recommendedName>
        <fullName evidence="4">Deoxyribodipyrimidine photo-lyase</fullName>
        <ecNumber evidence="3">4.1.99.3</ecNumber>
    </recommendedName>
    <alternativeName>
        <fullName evidence="8">DNA photolyase</fullName>
    </alternativeName>
    <alternativeName>
        <fullName evidence="11">Photoreactivating enzyme</fullName>
    </alternativeName>
</protein>
<dbReference type="Pfam" id="PF00875">
    <property type="entry name" value="DNA_photolyase"/>
    <property type="match status" value="1"/>
</dbReference>
<dbReference type="GO" id="GO:0009416">
    <property type="term" value="P:response to light stimulus"/>
    <property type="evidence" value="ECO:0007669"/>
    <property type="project" value="TreeGrafter"/>
</dbReference>
<feature type="site" description="Electron transfer via tryptophanyl radical" evidence="13">
    <location>
        <position position="383"/>
    </location>
</feature>
<keyword evidence="7 14" id="KW-0157">Chromophore</keyword>
<dbReference type="Gene3D" id="1.10.579.10">
    <property type="entry name" value="DNA Cyclobutane Dipyrimidine Photolyase, subunit A, domain 3"/>
    <property type="match status" value="1"/>
</dbReference>
<evidence type="ECO:0000256" key="12">
    <source>
        <dbReference type="PIRSR" id="PIRSR602081-1"/>
    </source>
</evidence>
<feature type="binding site" evidence="12">
    <location>
        <position position="221"/>
    </location>
    <ligand>
        <name>FAD</name>
        <dbReference type="ChEBI" id="CHEBI:57692"/>
    </ligand>
</feature>
<dbReference type="PANTHER" id="PTHR11455">
    <property type="entry name" value="CRYPTOCHROME"/>
    <property type="match status" value="1"/>
</dbReference>
<dbReference type="InterPro" id="IPR002081">
    <property type="entry name" value="Cryptochrome/DNA_photolyase_1"/>
</dbReference>
<evidence type="ECO:0000256" key="14">
    <source>
        <dbReference type="RuleBase" id="RU004182"/>
    </source>
</evidence>
<dbReference type="Gene3D" id="3.40.50.620">
    <property type="entry name" value="HUPs"/>
    <property type="match status" value="1"/>
</dbReference>
<sequence length="477" mass="54806">MATHLVWFRNDLRITDNTALTAACQHPSDRVIALYIATPQQWHQHDMAPVQAGFIYSNLCTLQQSLAAIGIPLLVLEVNDFGGIAAAIAQVCQQHQVDALFYNRQYPLNERRRDQSVELALSSSVVCHSFDDALLFPPMSILTGKGEMYQIYTPFRHALIHHLQTKLQPVLPAPKQRGGEVNTTDIPPFNYPLDSHDAFPAGEQPALQRLRRFCRENVMDYERYRDIPAQDMTSRLSPYLAIGVLSVRQCYHRLLAESADFLLQPQSGAFAWFNELAWREFYHHLLVAWPKLSMNKPFIGWTERIHWNPSHDDFQRWCDGETGYPIVDAAMRQMNHTGWMHNRLRMIVASFLVKDLLIDWRRGERYFMSRLIDGDLAANNGGWQWAASTGTDAAPYFRIFNPTTQGKRFDPQGHFIRQWLPELGDVPDKWIHTPHQWSEKQGKPIDYPTPIVDHATARIATLVAFEQARKPQAIGED</sequence>
<feature type="domain" description="Photolyase/cryptochrome alpha/beta" evidence="15">
    <location>
        <begin position="2"/>
        <end position="135"/>
    </location>
</feature>
<evidence type="ECO:0000256" key="3">
    <source>
        <dbReference type="ARBA" id="ARBA00013149"/>
    </source>
</evidence>
<evidence type="ECO:0000256" key="13">
    <source>
        <dbReference type="PIRSR" id="PIRSR602081-2"/>
    </source>
</evidence>
<dbReference type="InterPro" id="IPR036155">
    <property type="entry name" value="Crypto/Photolyase_N_sf"/>
</dbReference>
<dbReference type="PANTHER" id="PTHR11455:SF9">
    <property type="entry name" value="CRYPTOCHROME CIRCADIAN CLOCK 5 ISOFORM X1"/>
    <property type="match status" value="1"/>
</dbReference>
<comment type="caution">
    <text evidence="16">The sequence shown here is derived from an EMBL/GenBank/DDBJ whole genome shotgun (WGS) entry which is preliminary data.</text>
</comment>
<evidence type="ECO:0000256" key="2">
    <source>
        <dbReference type="ARBA" id="ARBA00005862"/>
    </source>
</evidence>
<evidence type="ECO:0000256" key="9">
    <source>
        <dbReference type="ARBA" id="ARBA00033999"/>
    </source>
</evidence>
<gene>
    <name evidence="16" type="ORF">SAMN02745723_102268</name>
</gene>
<evidence type="ECO:0000256" key="8">
    <source>
        <dbReference type="ARBA" id="ARBA00031671"/>
    </source>
</evidence>
<evidence type="ECO:0000256" key="7">
    <source>
        <dbReference type="ARBA" id="ARBA00022991"/>
    </source>
</evidence>
<feature type="binding site" evidence="12">
    <location>
        <begin position="373"/>
        <end position="375"/>
    </location>
    <ligand>
        <name>FAD</name>
        <dbReference type="ChEBI" id="CHEBI:57692"/>
    </ligand>
</feature>
<feature type="binding site" evidence="12">
    <location>
        <position position="272"/>
    </location>
    <ligand>
        <name>FAD</name>
        <dbReference type="ChEBI" id="CHEBI:57692"/>
    </ligand>
</feature>
<comment type="cofactor">
    <cofactor evidence="12">
        <name>FAD</name>
        <dbReference type="ChEBI" id="CHEBI:57692"/>
    </cofactor>
    <text evidence="12">Binds 1 FAD per subunit.</text>
</comment>